<organism evidence="10 11">
    <name type="scientific">Candidatus Afipia apatlaquensis</name>
    <dbReference type="NCBI Taxonomy" id="2712852"/>
    <lineage>
        <taxon>Bacteria</taxon>
        <taxon>Pseudomonadati</taxon>
        <taxon>Pseudomonadota</taxon>
        <taxon>Alphaproteobacteria</taxon>
        <taxon>Hyphomicrobiales</taxon>
        <taxon>Nitrobacteraceae</taxon>
        <taxon>Afipia</taxon>
    </lineage>
</organism>
<keyword evidence="11" id="KW-1185">Reference proteome</keyword>
<evidence type="ECO:0000259" key="9">
    <source>
        <dbReference type="Pfam" id="PF02771"/>
    </source>
</evidence>
<evidence type="ECO:0000313" key="11">
    <source>
        <dbReference type="Proteomes" id="UP000480266"/>
    </source>
</evidence>
<feature type="domain" description="Acyl-CoA oxidase/dehydrogenase middle" evidence="8">
    <location>
        <begin position="122"/>
        <end position="215"/>
    </location>
</feature>
<dbReference type="InterPro" id="IPR036250">
    <property type="entry name" value="AcylCo_DH-like_C"/>
</dbReference>
<sequence>MDIQFTEEQELLRSSVQRLLRDQYDFETRRKIVATEEGWSRKHWNAFAEMGLLAAPFSEAFGGLGGGPLSTMIVMQEFGRHLVVEPFFETVVLAGGLIENVGTDAQREELLPAIMGGEAIWALAWTESKSRYDLNNVATTAKRTGDTYVLNGAKAAVIGAPWADKLIVSARTLGGPRDNAGVSLFIVDRQSAGLHLQSFKTIDGRRAAEIALKDVTVPASSLLGVEGKGVAALEACRDRAIAALCAEATGAMDVLNSSTLEYTKTRKQFGVALGTFQVLQHRMVDMFIALQEATSLSQHLNLTVAEGDQHVSKLASGAKSKIGEAARFVGEQAIQLHGGMGMSDELNIGHYFKRILSINIQFGDPTYHLLRYARAA</sequence>
<keyword evidence="3 6" id="KW-0285">Flavoprotein</keyword>
<dbReference type="InterPro" id="IPR009075">
    <property type="entry name" value="AcylCo_DH/oxidase_C"/>
</dbReference>
<dbReference type="Pfam" id="PF02771">
    <property type="entry name" value="Acyl-CoA_dh_N"/>
    <property type="match status" value="1"/>
</dbReference>
<dbReference type="Gene3D" id="1.10.540.10">
    <property type="entry name" value="Acyl-CoA dehydrogenase/oxidase, N-terminal domain"/>
    <property type="match status" value="1"/>
</dbReference>
<dbReference type="InterPro" id="IPR046373">
    <property type="entry name" value="Acyl-CoA_Oxase/DH_mid-dom_sf"/>
</dbReference>
<dbReference type="GO" id="GO:0003995">
    <property type="term" value="F:acyl-CoA dehydrogenase activity"/>
    <property type="evidence" value="ECO:0007669"/>
    <property type="project" value="TreeGrafter"/>
</dbReference>
<keyword evidence="5 6" id="KW-0560">Oxidoreductase</keyword>
<dbReference type="InterPro" id="IPR006091">
    <property type="entry name" value="Acyl-CoA_Oxase/DH_mid-dom"/>
</dbReference>
<gene>
    <name evidence="10" type="ORF">G4V63_18280</name>
</gene>
<comment type="caution">
    <text evidence="10">The sequence shown here is derived from an EMBL/GenBank/DDBJ whole genome shotgun (WGS) entry which is preliminary data.</text>
</comment>
<evidence type="ECO:0000259" key="7">
    <source>
        <dbReference type="Pfam" id="PF00441"/>
    </source>
</evidence>
<dbReference type="Proteomes" id="UP000480266">
    <property type="component" value="Unassembled WGS sequence"/>
</dbReference>
<dbReference type="Gene3D" id="1.20.140.10">
    <property type="entry name" value="Butyryl-CoA Dehydrogenase, subunit A, domain 3"/>
    <property type="match status" value="1"/>
</dbReference>
<dbReference type="EMBL" id="JAAMRR010000931">
    <property type="protein sequence ID" value="NGX97087.1"/>
    <property type="molecule type" value="Genomic_DNA"/>
</dbReference>
<evidence type="ECO:0000256" key="5">
    <source>
        <dbReference type="ARBA" id="ARBA00023002"/>
    </source>
</evidence>
<evidence type="ECO:0000259" key="8">
    <source>
        <dbReference type="Pfam" id="PF02770"/>
    </source>
</evidence>
<comment type="similarity">
    <text evidence="2 6">Belongs to the acyl-CoA dehydrogenase family.</text>
</comment>
<dbReference type="CDD" id="cd00567">
    <property type="entry name" value="ACAD"/>
    <property type="match status" value="1"/>
</dbReference>
<reference evidence="10" key="1">
    <citation type="submission" date="2020-02" db="EMBL/GenBank/DDBJ databases">
        <title>Draft genome sequence of Candidatus Afipia apatlaquensis IBT-C3, a potential strain for decolorization of textile dyes.</title>
        <authorList>
            <person name="Sanchez-Reyes A."/>
            <person name="Breton-Deval L."/>
            <person name="Mangelson H."/>
            <person name="Sanchez-Flores A."/>
        </authorList>
    </citation>
    <scope>NUCLEOTIDE SEQUENCE [LARGE SCALE GENOMIC DNA]</scope>
    <source>
        <strain evidence="10">IBT-C3</strain>
    </source>
</reference>
<dbReference type="AlphaFoldDB" id="A0A7C9VG97"/>
<name>A0A7C9VG97_9BRAD</name>
<keyword evidence="4 6" id="KW-0274">FAD</keyword>
<evidence type="ECO:0000256" key="2">
    <source>
        <dbReference type="ARBA" id="ARBA00009347"/>
    </source>
</evidence>
<dbReference type="InterPro" id="IPR009100">
    <property type="entry name" value="AcylCoA_DH/oxidase_NM_dom_sf"/>
</dbReference>
<proteinExistence type="inferred from homology"/>
<dbReference type="SUPFAM" id="SSF56645">
    <property type="entry name" value="Acyl-CoA dehydrogenase NM domain-like"/>
    <property type="match status" value="1"/>
</dbReference>
<protein>
    <submittedName>
        <fullName evidence="10">Pimeloyl-CoA dehydrogenase small subunit</fullName>
    </submittedName>
</protein>
<feature type="domain" description="Acyl-CoA dehydrogenase/oxidase N-terminal" evidence="9">
    <location>
        <begin position="6"/>
        <end position="118"/>
    </location>
</feature>
<feature type="domain" description="Acyl-CoA dehydrogenase/oxidase C-terminal" evidence="7">
    <location>
        <begin position="242"/>
        <end position="375"/>
    </location>
</feature>
<evidence type="ECO:0000256" key="3">
    <source>
        <dbReference type="ARBA" id="ARBA00022630"/>
    </source>
</evidence>
<evidence type="ECO:0000256" key="1">
    <source>
        <dbReference type="ARBA" id="ARBA00001974"/>
    </source>
</evidence>
<comment type="cofactor">
    <cofactor evidence="1 6">
        <name>FAD</name>
        <dbReference type="ChEBI" id="CHEBI:57692"/>
    </cofactor>
</comment>
<evidence type="ECO:0000256" key="4">
    <source>
        <dbReference type="ARBA" id="ARBA00022827"/>
    </source>
</evidence>
<dbReference type="GO" id="GO:0050660">
    <property type="term" value="F:flavin adenine dinucleotide binding"/>
    <property type="evidence" value="ECO:0007669"/>
    <property type="project" value="InterPro"/>
</dbReference>
<accession>A0A7C9VG97</accession>
<dbReference type="Pfam" id="PF02770">
    <property type="entry name" value="Acyl-CoA_dh_M"/>
    <property type="match status" value="1"/>
</dbReference>
<dbReference type="InterPro" id="IPR037069">
    <property type="entry name" value="AcylCoA_DH/ox_N_sf"/>
</dbReference>
<dbReference type="SUPFAM" id="SSF47203">
    <property type="entry name" value="Acyl-CoA dehydrogenase C-terminal domain-like"/>
    <property type="match status" value="1"/>
</dbReference>
<dbReference type="Gene3D" id="2.40.110.10">
    <property type="entry name" value="Butyryl-CoA Dehydrogenase, subunit A, domain 2"/>
    <property type="match status" value="1"/>
</dbReference>
<dbReference type="PANTHER" id="PTHR43884">
    <property type="entry name" value="ACYL-COA DEHYDROGENASE"/>
    <property type="match status" value="1"/>
</dbReference>
<evidence type="ECO:0000256" key="6">
    <source>
        <dbReference type="RuleBase" id="RU362125"/>
    </source>
</evidence>
<dbReference type="InterPro" id="IPR013786">
    <property type="entry name" value="AcylCoA_DH/ox_N"/>
</dbReference>
<evidence type="ECO:0000313" key="10">
    <source>
        <dbReference type="EMBL" id="NGX97087.1"/>
    </source>
</evidence>
<dbReference type="PANTHER" id="PTHR43884:SF20">
    <property type="entry name" value="ACYL-COA DEHYDROGENASE FADE28"/>
    <property type="match status" value="1"/>
</dbReference>
<dbReference type="Pfam" id="PF00441">
    <property type="entry name" value="Acyl-CoA_dh_1"/>
    <property type="match status" value="1"/>
</dbReference>